<keyword evidence="4 6" id="KW-1133">Transmembrane helix</keyword>
<organism evidence="9 10">
    <name type="scientific">Thalassotalea euphylliae</name>
    <dbReference type="NCBI Taxonomy" id="1655234"/>
    <lineage>
        <taxon>Bacteria</taxon>
        <taxon>Pseudomonadati</taxon>
        <taxon>Pseudomonadota</taxon>
        <taxon>Gammaproteobacteria</taxon>
        <taxon>Alteromonadales</taxon>
        <taxon>Colwelliaceae</taxon>
        <taxon>Thalassotalea</taxon>
    </lineage>
</organism>
<dbReference type="InterPro" id="IPR025857">
    <property type="entry name" value="MacB_PCD"/>
</dbReference>
<keyword evidence="3 6" id="KW-0812">Transmembrane</keyword>
<sequence>MLLRIAGKSLMHRKGSVLLTIFAVTVSIAVMLAVEHIRQQAKTSFASSVSGVDLIVGTRTGSLNLLLYSVFRMGAPTNNISWQSYQKLANNSAVDWAIPISLGDSHRGYRVLGTTQNYFMHFSYGEQRQLNFAHGGAFNDVFEVVLGADVASSLGYQLNDSLTLSHGIGTTSFTNHDQSPFRVVGILKPTGTPVDRTLHVSLQGLSAVHLTRHKAVTQLTMTAKALQPRSVTAVMLGLTSRMRVFGLQRQINTDNSEPLMAILPGVALQELWQTMAIVEKTLRLIAALVVVAALLGLSAMLLGSINERRHEIKLLRTLGASPAFLYWFIAFEAFLIVLASTAFATGLLTLGLVLSENYLLNQFGLAVSPYVVSEANLITLGLILLVTFIAALPPALSAYANARRP</sequence>
<feature type="transmembrane region" description="Helical" evidence="6">
    <location>
        <begin position="375"/>
        <end position="400"/>
    </location>
</feature>
<gene>
    <name evidence="9" type="ORF">DXX93_15015</name>
</gene>
<reference evidence="9 10" key="1">
    <citation type="submission" date="2018-08" db="EMBL/GenBank/DDBJ databases">
        <title>Thalassotalea euphylliae genome.</title>
        <authorList>
            <person name="Summers S."/>
            <person name="Rice S.A."/>
            <person name="Freckelton M.L."/>
            <person name="Nedved B.T."/>
            <person name="Hadfield M.G."/>
        </authorList>
    </citation>
    <scope>NUCLEOTIDE SEQUENCE [LARGE SCALE GENOMIC DNA]</scope>
    <source>
        <strain evidence="9 10">H1</strain>
    </source>
</reference>
<comment type="caution">
    <text evidence="9">The sequence shown here is derived from an EMBL/GenBank/DDBJ whole genome shotgun (WGS) entry which is preliminary data.</text>
</comment>
<keyword evidence="5 6" id="KW-0472">Membrane</keyword>
<evidence type="ECO:0000256" key="4">
    <source>
        <dbReference type="ARBA" id="ARBA00022989"/>
    </source>
</evidence>
<evidence type="ECO:0000256" key="6">
    <source>
        <dbReference type="SAM" id="Phobius"/>
    </source>
</evidence>
<dbReference type="PANTHER" id="PTHR43738">
    <property type="entry name" value="ABC TRANSPORTER, MEMBRANE PROTEIN"/>
    <property type="match status" value="1"/>
</dbReference>
<evidence type="ECO:0000256" key="1">
    <source>
        <dbReference type="ARBA" id="ARBA00004651"/>
    </source>
</evidence>
<proteinExistence type="predicted"/>
<dbReference type="Pfam" id="PF02687">
    <property type="entry name" value="FtsX"/>
    <property type="match status" value="1"/>
</dbReference>
<evidence type="ECO:0000259" key="8">
    <source>
        <dbReference type="Pfam" id="PF12704"/>
    </source>
</evidence>
<dbReference type="EMBL" id="QUOU01000001">
    <property type="protein sequence ID" value="REL27739.1"/>
    <property type="molecule type" value="Genomic_DNA"/>
</dbReference>
<dbReference type="InterPro" id="IPR051125">
    <property type="entry name" value="ABC-4/HrtB_transporter"/>
</dbReference>
<feature type="transmembrane region" description="Helical" evidence="6">
    <location>
        <begin position="284"/>
        <end position="303"/>
    </location>
</feature>
<comment type="subcellular location">
    <subcellularLocation>
        <location evidence="1">Cell membrane</location>
        <topology evidence="1">Multi-pass membrane protein</topology>
    </subcellularLocation>
</comment>
<dbReference type="PANTHER" id="PTHR43738:SF2">
    <property type="entry name" value="ABC TRANSPORTER PERMEASE"/>
    <property type="match status" value="1"/>
</dbReference>
<protein>
    <submittedName>
        <fullName evidence="9">ABC transporter permease</fullName>
    </submittedName>
</protein>
<dbReference type="GO" id="GO:0005886">
    <property type="term" value="C:plasma membrane"/>
    <property type="evidence" value="ECO:0007669"/>
    <property type="project" value="UniProtKB-SubCell"/>
</dbReference>
<evidence type="ECO:0000259" key="7">
    <source>
        <dbReference type="Pfam" id="PF02687"/>
    </source>
</evidence>
<dbReference type="RefSeq" id="WP_116008809.1">
    <property type="nucleotide sequence ID" value="NZ_QUOU01000001.1"/>
</dbReference>
<feature type="transmembrane region" description="Helical" evidence="6">
    <location>
        <begin position="324"/>
        <end position="355"/>
    </location>
</feature>
<feature type="domain" description="MacB-like periplasmic core" evidence="8">
    <location>
        <begin position="18"/>
        <end position="225"/>
    </location>
</feature>
<dbReference type="OrthoDB" id="9784014at2"/>
<evidence type="ECO:0000256" key="2">
    <source>
        <dbReference type="ARBA" id="ARBA00022475"/>
    </source>
</evidence>
<dbReference type="InterPro" id="IPR003838">
    <property type="entry name" value="ABC3_permease_C"/>
</dbReference>
<keyword evidence="2" id="KW-1003">Cell membrane</keyword>
<feature type="domain" description="ABC3 transporter permease C-terminal" evidence="7">
    <location>
        <begin position="284"/>
        <end position="398"/>
    </location>
</feature>
<evidence type="ECO:0000313" key="9">
    <source>
        <dbReference type="EMBL" id="REL27739.1"/>
    </source>
</evidence>
<accession>A0A3E0TTE4</accession>
<evidence type="ECO:0000256" key="5">
    <source>
        <dbReference type="ARBA" id="ARBA00023136"/>
    </source>
</evidence>
<name>A0A3E0TTE4_9GAMM</name>
<dbReference type="AlphaFoldDB" id="A0A3E0TTE4"/>
<evidence type="ECO:0000256" key="3">
    <source>
        <dbReference type="ARBA" id="ARBA00022692"/>
    </source>
</evidence>
<dbReference type="Proteomes" id="UP000256478">
    <property type="component" value="Unassembled WGS sequence"/>
</dbReference>
<evidence type="ECO:0000313" key="10">
    <source>
        <dbReference type="Proteomes" id="UP000256478"/>
    </source>
</evidence>
<dbReference type="Pfam" id="PF12704">
    <property type="entry name" value="MacB_PCD"/>
    <property type="match status" value="1"/>
</dbReference>